<evidence type="ECO:0000256" key="3">
    <source>
        <dbReference type="ARBA" id="ARBA00022723"/>
    </source>
</evidence>
<dbReference type="GO" id="GO:0009055">
    <property type="term" value="F:electron transfer activity"/>
    <property type="evidence" value="ECO:0007669"/>
    <property type="project" value="InterPro"/>
</dbReference>
<dbReference type="PANTHER" id="PTHR39335">
    <property type="entry name" value="BLL4220 PROTEIN"/>
    <property type="match status" value="1"/>
</dbReference>
<keyword evidence="6 7" id="KW-0186">Copper</keyword>
<evidence type="ECO:0000256" key="2">
    <source>
        <dbReference type="ARBA" id="ARBA00022448"/>
    </source>
</evidence>
<proteinExistence type="predicted"/>
<feature type="binding site" evidence="7">
    <location>
        <position position="531"/>
    </location>
    <ligand>
        <name>Cu cation</name>
        <dbReference type="ChEBI" id="CHEBI:23378"/>
    </ligand>
</feature>
<name>A0A4Q9DQY9_9BACL</name>
<protein>
    <recommendedName>
        <fullName evidence="9">Blue (type 1) copper domain-containing protein</fullName>
    </recommendedName>
</protein>
<comment type="cofactor">
    <cofactor evidence="7">
        <name>Cu cation</name>
        <dbReference type="ChEBI" id="CHEBI:23378"/>
    </cofactor>
    <text evidence="7">Binds 1 copper ion per subunit.</text>
</comment>
<dbReference type="Gene3D" id="2.60.40.420">
    <property type="entry name" value="Cupredoxins - blue copper proteins"/>
    <property type="match status" value="1"/>
</dbReference>
<evidence type="ECO:0000256" key="8">
    <source>
        <dbReference type="SAM" id="SignalP"/>
    </source>
</evidence>
<feature type="binding site" evidence="7">
    <location>
        <position position="535"/>
    </location>
    <ligand>
        <name>Cu cation</name>
        <dbReference type="ChEBI" id="CHEBI:23378"/>
    </ligand>
</feature>
<accession>A0A4Q9DQY9</accession>
<comment type="subcellular location">
    <subcellularLocation>
        <location evidence="1">Periplasm</location>
    </subcellularLocation>
</comment>
<organism evidence="10 11">
    <name type="scientific">Paenibacillus thalictri</name>
    <dbReference type="NCBI Taxonomy" id="2527873"/>
    <lineage>
        <taxon>Bacteria</taxon>
        <taxon>Bacillati</taxon>
        <taxon>Bacillota</taxon>
        <taxon>Bacilli</taxon>
        <taxon>Bacillales</taxon>
        <taxon>Paenibacillaceae</taxon>
        <taxon>Paenibacillus</taxon>
    </lineage>
</organism>
<keyword evidence="2" id="KW-0813">Transport</keyword>
<dbReference type="PRINTS" id="PR00155">
    <property type="entry name" value="AMICYANIN"/>
</dbReference>
<dbReference type="Pfam" id="PF03640">
    <property type="entry name" value="Lipoprotein_15"/>
    <property type="match status" value="4"/>
</dbReference>
<dbReference type="InterPro" id="IPR008972">
    <property type="entry name" value="Cupredoxin"/>
</dbReference>
<dbReference type="PANTHER" id="PTHR39335:SF1">
    <property type="entry name" value="BLL4220 PROTEIN"/>
    <property type="match status" value="1"/>
</dbReference>
<dbReference type="AlphaFoldDB" id="A0A4Q9DQY9"/>
<feature type="domain" description="Blue (type 1) copper" evidence="9">
    <location>
        <begin position="458"/>
        <end position="542"/>
    </location>
</feature>
<keyword evidence="3 7" id="KW-0479">Metal-binding</keyword>
<feature type="signal peptide" evidence="8">
    <location>
        <begin position="1"/>
        <end position="26"/>
    </location>
</feature>
<feature type="chain" id="PRO_5020967800" description="Blue (type 1) copper domain-containing protein" evidence="8">
    <location>
        <begin position="27"/>
        <end position="542"/>
    </location>
</feature>
<dbReference type="GO" id="GO:0042597">
    <property type="term" value="C:periplasmic space"/>
    <property type="evidence" value="ECO:0007669"/>
    <property type="project" value="UniProtKB-SubCell"/>
</dbReference>
<feature type="binding site" evidence="7">
    <location>
        <position position="528"/>
    </location>
    <ligand>
        <name>Cu cation</name>
        <dbReference type="ChEBI" id="CHEBI:23378"/>
    </ligand>
</feature>
<dbReference type="EMBL" id="SIRE01000010">
    <property type="protein sequence ID" value="TBL78212.1"/>
    <property type="molecule type" value="Genomic_DNA"/>
</dbReference>
<dbReference type="PROSITE" id="PS00196">
    <property type="entry name" value="COPPER_BLUE"/>
    <property type="match status" value="1"/>
</dbReference>
<evidence type="ECO:0000256" key="7">
    <source>
        <dbReference type="PIRSR" id="PIRSR602386-1"/>
    </source>
</evidence>
<dbReference type="SUPFAM" id="SSF49503">
    <property type="entry name" value="Cupredoxins"/>
    <property type="match status" value="1"/>
</dbReference>
<dbReference type="OrthoDB" id="9800666at2"/>
<dbReference type="Proteomes" id="UP000293142">
    <property type="component" value="Unassembled WGS sequence"/>
</dbReference>
<keyword evidence="8" id="KW-0732">Signal</keyword>
<evidence type="ECO:0000256" key="5">
    <source>
        <dbReference type="ARBA" id="ARBA00022982"/>
    </source>
</evidence>
<dbReference type="Pfam" id="PF00127">
    <property type="entry name" value="Copper-bind"/>
    <property type="match status" value="1"/>
</dbReference>
<dbReference type="InterPro" id="IPR002386">
    <property type="entry name" value="Amicyanin/Pseudoazurin"/>
</dbReference>
<evidence type="ECO:0000256" key="6">
    <source>
        <dbReference type="ARBA" id="ARBA00023008"/>
    </source>
</evidence>
<evidence type="ECO:0000313" key="10">
    <source>
        <dbReference type="EMBL" id="TBL78212.1"/>
    </source>
</evidence>
<comment type="caution">
    <text evidence="10">The sequence shown here is derived from an EMBL/GenBank/DDBJ whole genome shotgun (WGS) entry which is preliminary data.</text>
</comment>
<gene>
    <name evidence="10" type="ORF">EYB31_15170</name>
</gene>
<keyword evidence="5" id="KW-0249">Electron transport</keyword>
<evidence type="ECO:0000259" key="9">
    <source>
        <dbReference type="Pfam" id="PF00127"/>
    </source>
</evidence>
<keyword evidence="4" id="KW-0574">Periplasm</keyword>
<evidence type="ECO:0000313" key="11">
    <source>
        <dbReference type="Proteomes" id="UP000293142"/>
    </source>
</evidence>
<feature type="binding site" evidence="7">
    <location>
        <position position="489"/>
    </location>
    <ligand>
        <name>Cu cation</name>
        <dbReference type="ChEBI" id="CHEBI:23378"/>
    </ligand>
</feature>
<dbReference type="InterPro" id="IPR028871">
    <property type="entry name" value="BlueCu_1_BS"/>
</dbReference>
<dbReference type="GO" id="GO:0005507">
    <property type="term" value="F:copper ion binding"/>
    <property type="evidence" value="ECO:0007669"/>
    <property type="project" value="InterPro"/>
</dbReference>
<dbReference type="GO" id="GO:0043448">
    <property type="term" value="P:alkane catabolic process"/>
    <property type="evidence" value="ECO:0007669"/>
    <property type="project" value="TreeGrafter"/>
</dbReference>
<evidence type="ECO:0000256" key="4">
    <source>
        <dbReference type="ARBA" id="ARBA00022764"/>
    </source>
</evidence>
<dbReference type="InterPro" id="IPR005297">
    <property type="entry name" value="Lipoprotein_repeat"/>
</dbReference>
<dbReference type="InterPro" id="IPR000923">
    <property type="entry name" value="BlueCu_1"/>
</dbReference>
<keyword evidence="11" id="KW-1185">Reference proteome</keyword>
<sequence length="542" mass="58040">MMTSKKMTAFVLGTAVALSSALPVLAADGSTEAVAPVVKTDAQVAADLGMLQGEGSGVTDAYLAKATTRLQAAILFLRLKGLEQTALAYKGMDNFTDAASVSEANKAILGYLKANPSLGWSGTGSGTFEPSAGVTAQQYYKVLLESLGYKQDSDFTYDGVLAFANKQGLTQVAGAGSLRNGHIAAATLEALKAKVKGGSKTLADTLAEQKVIDAAKAAETQYARINIAANPDFGAYLTDSAGSTLYWYTKDMENMSMCKDQCAVNWPIYYADNMQIPAELNAGDFKSIVREDGKKQTTYKGMPLYYFAKDEKAGDTKGQGVNNVWYAASYSAVTVAKDEKLGSYLADGKGMALYLYTKDTENKSVCKGTCEANWPIFYSEHITSSGDLKAPDFTVITRDDGTKQTAYKGAPLYYWVKDAKPGDVTGQGVGSVWYVIDPTTSSKQSAAPETSKGKAYAMDIAGFKFTQPELTVEVGSTVTFTNKDKIAKHNVVSDALVEGKPLFATPLLADGESYTLTFNQPGEYTYFCEPHKESMKGKIIVK</sequence>
<reference evidence="10 11" key="1">
    <citation type="submission" date="2019-02" db="EMBL/GenBank/DDBJ databases">
        <title>Paenibacillus sp. nov., isolated from surface-sterilized tissue of Thalictrum simplex L.</title>
        <authorList>
            <person name="Tuo L."/>
        </authorList>
    </citation>
    <scope>NUCLEOTIDE SEQUENCE [LARGE SCALE GENOMIC DNA]</scope>
    <source>
        <strain evidence="10 11">N2SHLJ1</strain>
    </source>
</reference>
<evidence type="ECO:0000256" key="1">
    <source>
        <dbReference type="ARBA" id="ARBA00004418"/>
    </source>
</evidence>